<evidence type="ECO:0000256" key="6">
    <source>
        <dbReference type="ARBA" id="ARBA00022741"/>
    </source>
</evidence>
<dbReference type="Gene3D" id="3.30.565.10">
    <property type="entry name" value="Histidine kinase-like ATPase, C-terminal domain"/>
    <property type="match status" value="1"/>
</dbReference>
<dbReference type="Gene3D" id="3.30.450.20">
    <property type="entry name" value="PAS domain"/>
    <property type="match status" value="1"/>
</dbReference>
<dbReference type="Proteomes" id="UP000237350">
    <property type="component" value="Unassembled WGS sequence"/>
</dbReference>
<dbReference type="CDD" id="cd00082">
    <property type="entry name" value="HisKA"/>
    <property type="match status" value="1"/>
</dbReference>
<evidence type="ECO:0000256" key="10">
    <source>
        <dbReference type="SAM" id="Phobius"/>
    </source>
</evidence>
<keyword evidence="4" id="KW-0597">Phosphoprotein</keyword>
<protein>
    <recommendedName>
        <fullName evidence="3">histidine kinase</fullName>
        <ecNumber evidence="3">2.7.13.3</ecNumber>
    </recommendedName>
</protein>
<dbReference type="SUPFAM" id="SSF55874">
    <property type="entry name" value="ATPase domain of HSP90 chaperone/DNA topoisomerase II/histidine kinase"/>
    <property type="match status" value="1"/>
</dbReference>
<keyword evidence="7" id="KW-0418">Kinase</keyword>
<dbReference type="GO" id="GO:0000155">
    <property type="term" value="F:phosphorelay sensor kinase activity"/>
    <property type="evidence" value="ECO:0007669"/>
    <property type="project" value="InterPro"/>
</dbReference>
<keyword evidence="10" id="KW-0812">Transmembrane</keyword>
<dbReference type="SMART" id="SM00304">
    <property type="entry name" value="HAMP"/>
    <property type="match status" value="1"/>
</dbReference>
<organism evidence="14 15">
    <name type="scientific">Alkalispirochaeta sphaeroplastigenens</name>
    <dbReference type="NCBI Taxonomy" id="1187066"/>
    <lineage>
        <taxon>Bacteria</taxon>
        <taxon>Pseudomonadati</taxon>
        <taxon>Spirochaetota</taxon>
        <taxon>Spirochaetia</taxon>
        <taxon>Spirochaetales</taxon>
        <taxon>Spirochaetaceae</taxon>
        <taxon>Alkalispirochaeta</taxon>
    </lineage>
</organism>
<evidence type="ECO:0000256" key="8">
    <source>
        <dbReference type="ARBA" id="ARBA00022840"/>
    </source>
</evidence>
<keyword evidence="10" id="KW-0472">Membrane</keyword>
<evidence type="ECO:0000256" key="1">
    <source>
        <dbReference type="ARBA" id="ARBA00000085"/>
    </source>
</evidence>
<dbReference type="PANTHER" id="PTHR43065">
    <property type="entry name" value="SENSOR HISTIDINE KINASE"/>
    <property type="match status" value="1"/>
</dbReference>
<feature type="domain" description="HAMP" evidence="13">
    <location>
        <begin position="286"/>
        <end position="338"/>
    </location>
</feature>
<dbReference type="InterPro" id="IPR003594">
    <property type="entry name" value="HATPase_dom"/>
</dbReference>
<dbReference type="Pfam" id="PF00512">
    <property type="entry name" value="HisKA"/>
    <property type="match status" value="1"/>
</dbReference>
<reference evidence="15" key="1">
    <citation type="submission" date="2015-12" db="EMBL/GenBank/DDBJ databases">
        <authorList>
            <person name="Lodha T.D."/>
            <person name="Chintalapati S."/>
            <person name="Chintalapati V.R."/>
            <person name="Sravanthi T."/>
        </authorList>
    </citation>
    <scope>NUCLEOTIDE SEQUENCE [LARGE SCALE GENOMIC DNA]</scope>
    <source>
        <strain evidence="15">JC133</strain>
    </source>
</reference>
<dbReference type="InterPro" id="IPR000014">
    <property type="entry name" value="PAS"/>
</dbReference>
<dbReference type="InterPro" id="IPR004358">
    <property type="entry name" value="Sig_transdc_His_kin-like_C"/>
</dbReference>
<dbReference type="InterPro" id="IPR003660">
    <property type="entry name" value="HAMP_dom"/>
</dbReference>
<dbReference type="GO" id="GO:0016020">
    <property type="term" value="C:membrane"/>
    <property type="evidence" value="ECO:0007669"/>
    <property type="project" value="UniProtKB-SubCell"/>
</dbReference>
<dbReference type="CDD" id="cd00130">
    <property type="entry name" value="PAS"/>
    <property type="match status" value="1"/>
</dbReference>
<dbReference type="InterPro" id="IPR005467">
    <property type="entry name" value="His_kinase_dom"/>
</dbReference>
<dbReference type="AlphaFoldDB" id="A0A2S4JJG7"/>
<dbReference type="SUPFAM" id="SSF47384">
    <property type="entry name" value="Homodimeric domain of signal transducing histidine kinase"/>
    <property type="match status" value="1"/>
</dbReference>
<dbReference type="PANTHER" id="PTHR43065:SF10">
    <property type="entry name" value="PEROXIDE STRESS-ACTIVATED HISTIDINE KINASE MAK3"/>
    <property type="match status" value="1"/>
</dbReference>
<dbReference type="InterPro" id="IPR036890">
    <property type="entry name" value="HATPase_C_sf"/>
</dbReference>
<evidence type="ECO:0000256" key="7">
    <source>
        <dbReference type="ARBA" id="ARBA00022777"/>
    </source>
</evidence>
<dbReference type="Pfam" id="PF02518">
    <property type="entry name" value="HATPase_c"/>
    <property type="match status" value="1"/>
</dbReference>
<dbReference type="PROSITE" id="PS50109">
    <property type="entry name" value="HIS_KIN"/>
    <property type="match status" value="1"/>
</dbReference>
<dbReference type="Gene3D" id="1.10.287.130">
    <property type="match status" value="1"/>
</dbReference>
<dbReference type="EMBL" id="LPWH01000093">
    <property type="protein sequence ID" value="POQ99678.1"/>
    <property type="molecule type" value="Genomic_DNA"/>
</dbReference>
<dbReference type="Gene3D" id="6.10.340.10">
    <property type="match status" value="1"/>
</dbReference>
<dbReference type="InterPro" id="IPR036097">
    <property type="entry name" value="HisK_dim/P_sf"/>
</dbReference>
<evidence type="ECO:0000256" key="2">
    <source>
        <dbReference type="ARBA" id="ARBA00004370"/>
    </source>
</evidence>
<evidence type="ECO:0000313" key="15">
    <source>
        <dbReference type="Proteomes" id="UP000237350"/>
    </source>
</evidence>
<feature type="transmembrane region" description="Helical" evidence="10">
    <location>
        <begin position="12"/>
        <end position="33"/>
    </location>
</feature>
<keyword evidence="5" id="KW-0808">Transferase</keyword>
<evidence type="ECO:0000256" key="5">
    <source>
        <dbReference type="ARBA" id="ARBA00022679"/>
    </source>
</evidence>
<dbReference type="InterPro" id="IPR013767">
    <property type="entry name" value="PAS_fold"/>
</dbReference>
<keyword evidence="10" id="KW-1133">Transmembrane helix</keyword>
<dbReference type="GO" id="GO:0005524">
    <property type="term" value="F:ATP binding"/>
    <property type="evidence" value="ECO:0007669"/>
    <property type="project" value="UniProtKB-KW"/>
</dbReference>
<proteinExistence type="predicted"/>
<accession>A0A2S4JJG7</accession>
<dbReference type="Pfam" id="PF00989">
    <property type="entry name" value="PAS"/>
    <property type="match status" value="1"/>
</dbReference>
<dbReference type="InterPro" id="IPR003661">
    <property type="entry name" value="HisK_dim/P_dom"/>
</dbReference>
<comment type="subcellular location">
    <subcellularLocation>
        <location evidence="2">Membrane</location>
    </subcellularLocation>
</comment>
<evidence type="ECO:0000259" key="11">
    <source>
        <dbReference type="PROSITE" id="PS50109"/>
    </source>
</evidence>
<dbReference type="SMART" id="SM00387">
    <property type="entry name" value="HATPase_c"/>
    <property type="match status" value="1"/>
</dbReference>
<dbReference type="InterPro" id="IPR035965">
    <property type="entry name" value="PAS-like_dom_sf"/>
</dbReference>
<dbReference type="SUPFAM" id="SSF55785">
    <property type="entry name" value="PYP-like sensor domain (PAS domain)"/>
    <property type="match status" value="1"/>
</dbReference>
<feature type="domain" description="PAS" evidence="12">
    <location>
        <begin position="343"/>
        <end position="380"/>
    </location>
</feature>
<dbReference type="PROSITE" id="PS50885">
    <property type="entry name" value="HAMP"/>
    <property type="match status" value="1"/>
</dbReference>
<evidence type="ECO:0000313" key="14">
    <source>
        <dbReference type="EMBL" id="POQ99678.1"/>
    </source>
</evidence>
<name>A0A2S4JJG7_9SPIO</name>
<comment type="caution">
    <text evidence="14">The sequence shown here is derived from an EMBL/GenBank/DDBJ whole genome shotgun (WGS) entry which is preliminary data.</text>
</comment>
<keyword evidence="6" id="KW-0547">Nucleotide-binding</keyword>
<feature type="domain" description="Histidine kinase" evidence="11">
    <location>
        <begin position="481"/>
        <end position="688"/>
    </location>
</feature>
<dbReference type="EC" id="2.7.13.3" evidence="3"/>
<comment type="catalytic activity">
    <reaction evidence="1">
        <text>ATP + protein L-histidine = ADP + protein N-phospho-L-histidine.</text>
        <dbReference type="EC" id="2.7.13.3"/>
    </reaction>
</comment>
<evidence type="ECO:0000256" key="9">
    <source>
        <dbReference type="ARBA" id="ARBA00023012"/>
    </source>
</evidence>
<evidence type="ECO:0000259" key="12">
    <source>
        <dbReference type="PROSITE" id="PS50112"/>
    </source>
</evidence>
<keyword evidence="9" id="KW-0902">Two-component regulatory system</keyword>
<dbReference type="GO" id="GO:0006355">
    <property type="term" value="P:regulation of DNA-templated transcription"/>
    <property type="evidence" value="ECO:0007669"/>
    <property type="project" value="InterPro"/>
</dbReference>
<dbReference type="Pfam" id="PF00672">
    <property type="entry name" value="HAMP"/>
    <property type="match status" value="1"/>
</dbReference>
<dbReference type="SMART" id="SM00388">
    <property type="entry name" value="HisKA"/>
    <property type="match status" value="1"/>
</dbReference>
<evidence type="ECO:0000256" key="3">
    <source>
        <dbReference type="ARBA" id="ARBA00012438"/>
    </source>
</evidence>
<keyword evidence="15" id="KW-1185">Reference proteome</keyword>
<dbReference type="PROSITE" id="PS50112">
    <property type="entry name" value="PAS"/>
    <property type="match status" value="1"/>
</dbReference>
<feature type="transmembrane region" description="Helical" evidence="10">
    <location>
        <begin position="263"/>
        <end position="284"/>
    </location>
</feature>
<dbReference type="CDD" id="cd06225">
    <property type="entry name" value="HAMP"/>
    <property type="match status" value="1"/>
</dbReference>
<dbReference type="SUPFAM" id="SSF158472">
    <property type="entry name" value="HAMP domain-like"/>
    <property type="match status" value="1"/>
</dbReference>
<evidence type="ECO:0000256" key="4">
    <source>
        <dbReference type="ARBA" id="ARBA00022553"/>
    </source>
</evidence>
<sequence length="699" mass="76142">MRGVRISHLMMALLVGTVVFQGIVSLSLMAVILNDTSTQYMTKQSRRSLAALEASLEAVMEELSIKAVLMGGQKRIVDFSRYGLLNLLHRELAEARLTSRVDYLSVEAGPRVFGESSSEGLPGLPRDPGREIPPGPEASLERVGDLVFATVRTPLLHDEEPLGILTARIVLDHDFLASLEGVIDARVVLVSDNLILSSGEGWSPDHLEALRSDARQGTLQVGRWRSRYYLETLPLRSSLTIPGYLVSVTDGSNIFDLATRYQLVVLVVVGITSCVALLVGYLLYRNAFRRPLEALLEGVRQVARGNLAFRITTPVKNELLDLARAINSMCDDLVIRDEQIGELNRYLTLILQSVASGIVVTDQRGQITQCNEAARELFSLPDLGRVQYPLLVSSLPPAVAELFAEYLAGIESNQPGASREIPVATPRGERLLGVHLSRLLEEEGRCIGIVMVLDDRTEVRTLQEKLAVSARLAALGEMTSGVAHQIRNPLGIMSVSAQMLAEQLEQRELSDQARELLRVILSEVATLRDLAERFLTFGRPLSARPVPVEAGRLLEDLRASLPREAAVTMEIPPDLPPILVDETLFSQALSNLLTNSFEALQEEGGEVFLEVVQESGDFALVIVEDTGPGIPREILEKIYNPFFTTKVKGNGLGLSIVHRCLEVQGIAMEIASGPRGGCRVALRVPLAGGQGDGAGGDEA</sequence>
<gene>
    <name evidence="14" type="ORF">AU468_10230</name>
</gene>
<dbReference type="PRINTS" id="PR00344">
    <property type="entry name" value="BCTRLSENSOR"/>
</dbReference>
<keyword evidence="8" id="KW-0067">ATP-binding</keyword>
<evidence type="ECO:0000259" key="13">
    <source>
        <dbReference type="PROSITE" id="PS50885"/>
    </source>
</evidence>